<keyword evidence="2" id="KW-0472">Membrane</keyword>
<evidence type="ECO:0000313" key="5">
    <source>
        <dbReference type="Proteomes" id="UP000271162"/>
    </source>
</evidence>
<dbReference type="OMA" id="RIMSECY"/>
<dbReference type="EMBL" id="UYSL01020416">
    <property type="protein sequence ID" value="VDL74520.1"/>
    <property type="molecule type" value="Genomic_DNA"/>
</dbReference>
<sequence>MAEVRTHYWIPQLRRQVQEVIRRCIPCQRVNNLPYRYPELPDLPSRRVVRSGPFQHVGIDYFGPITVKSNEESDKAYGVIITCTTTRLIHLECVTDMSTVQLLDALRRFFARRGVPETITSDNAPYFILGDQILRDAASASVANTTVAATMATNGIAWKMITPYAPWQGAFYERLIKIIKHSVIKTIEKKVLSLGGLTTLLIEIEGILNTRPLTYQEDCREDRPTLRPVDFIQRDMNITYPMDGLDPSADDADCYPPEESFQLRTRAQAKEALHSSCQFTERFWKIWSEKYLTALREQHTRRLALKNDTPKVPTPGTVVLLVDPNLLRNTWKIGRITKLNPSKDSAIREVELILPNRRKTRRPINLLVPLELDGRAEEHIGFQQQAEESIDARKPTTHRYNLRRRNSTNNNLLLSSTFITVIYAMALVGIATSVSNPTCPHESYDEILDFNISPPRNPPSYSPRDLMETAHVSTILPIISNLYSDCLIPISLPSQLIRNDLYSSYPARVLHIRQSIEKAPTTQMQNCAAQKLLSGNQELKRTSFTSKSLSECLCSKLTSERPEQKKSNGTLNNTNNSSTNKKMQPRFIMDSRSSELLPREYSDRALSTTNSNDDMGNLKITECCRIMSECYHICYQFSLW</sequence>
<name>A0A0N4Y4S9_NIPBR</name>
<dbReference type="Gene3D" id="3.30.420.10">
    <property type="entry name" value="Ribonuclease H-like superfamily/Ribonuclease H"/>
    <property type="match status" value="1"/>
</dbReference>
<keyword evidence="2" id="KW-0812">Transmembrane</keyword>
<evidence type="ECO:0000313" key="6">
    <source>
        <dbReference type="WBParaSite" id="NBR_0001093001-mRNA-1"/>
    </source>
</evidence>
<evidence type="ECO:0000256" key="2">
    <source>
        <dbReference type="SAM" id="Phobius"/>
    </source>
</evidence>
<accession>A0A0N4Y4S9</accession>
<evidence type="ECO:0000256" key="1">
    <source>
        <dbReference type="SAM" id="MobiDB-lite"/>
    </source>
</evidence>
<dbReference type="PROSITE" id="PS50994">
    <property type="entry name" value="INTEGRASE"/>
    <property type="match status" value="1"/>
</dbReference>
<dbReference type="Pfam" id="PF00665">
    <property type="entry name" value="rve"/>
    <property type="match status" value="1"/>
</dbReference>
<dbReference type="InterPro" id="IPR040676">
    <property type="entry name" value="DUF5641"/>
</dbReference>
<reference evidence="6" key="1">
    <citation type="submission" date="2017-02" db="UniProtKB">
        <authorList>
            <consortium name="WormBaseParasite"/>
        </authorList>
    </citation>
    <scope>IDENTIFICATION</scope>
</reference>
<protein>
    <submittedName>
        <fullName evidence="6">Integrase catalytic domain-containing protein</fullName>
    </submittedName>
</protein>
<dbReference type="SUPFAM" id="SSF53098">
    <property type="entry name" value="Ribonuclease H-like"/>
    <property type="match status" value="1"/>
</dbReference>
<evidence type="ECO:0000313" key="4">
    <source>
        <dbReference type="EMBL" id="VDL74520.1"/>
    </source>
</evidence>
<dbReference type="Pfam" id="PF18701">
    <property type="entry name" value="DUF5641"/>
    <property type="match status" value="1"/>
</dbReference>
<dbReference type="Pfam" id="PF17921">
    <property type="entry name" value="Integrase_H2C2"/>
    <property type="match status" value="1"/>
</dbReference>
<feature type="domain" description="Integrase catalytic" evidence="3">
    <location>
        <begin position="49"/>
        <end position="236"/>
    </location>
</feature>
<feature type="transmembrane region" description="Helical" evidence="2">
    <location>
        <begin position="412"/>
        <end position="434"/>
    </location>
</feature>
<dbReference type="STRING" id="27835.A0A0N4Y4S9"/>
<dbReference type="InterPro" id="IPR036397">
    <property type="entry name" value="RNaseH_sf"/>
</dbReference>
<organism evidence="6">
    <name type="scientific">Nippostrongylus brasiliensis</name>
    <name type="common">Rat hookworm</name>
    <dbReference type="NCBI Taxonomy" id="27835"/>
    <lineage>
        <taxon>Eukaryota</taxon>
        <taxon>Metazoa</taxon>
        <taxon>Ecdysozoa</taxon>
        <taxon>Nematoda</taxon>
        <taxon>Chromadorea</taxon>
        <taxon>Rhabditida</taxon>
        <taxon>Rhabditina</taxon>
        <taxon>Rhabditomorpha</taxon>
        <taxon>Strongyloidea</taxon>
        <taxon>Heligmosomidae</taxon>
        <taxon>Nippostrongylus</taxon>
    </lineage>
</organism>
<keyword evidence="2" id="KW-1133">Transmembrane helix</keyword>
<dbReference type="Proteomes" id="UP000271162">
    <property type="component" value="Unassembled WGS sequence"/>
</dbReference>
<dbReference type="InterPro" id="IPR001584">
    <property type="entry name" value="Integrase_cat-core"/>
</dbReference>
<proteinExistence type="predicted"/>
<dbReference type="InterPro" id="IPR041588">
    <property type="entry name" value="Integrase_H2C2"/>
</dbReference>
<keyword evidence="5" id="KW-1185">Reference proteome</keyword>
<dbReference type="GO" id="GO:0015074">
    <property type="term" value="P:DNA integration"/>
    <property type="evidence" value="ECO:0007669"/>
    <property type="project" value="InterPro"/>
</dbReference>
<evidence type="ECO:0000259" key="3">
    <source>
        <dbReference type="PROSITE" id="PS50994"/>
    </source>
</evidence>
<dbReference type="InterPro" id="IPR012337">
    <property type="entry name" value="RNaseH-like_sf"/>
</dbReference>
<feature type="compositionally biased region" description="Low complexity" evidence="1">
    <location>
        <begin position="567"/>
        <end position="582"/>
    </location>
</feature>
<dbReference type="AlphaFoldDB" id="A0A0N4Y4S9"/>
<dbReference type="WBParaSite" id="NBR_0001093001-mRNA-1">
    <property type="protein sequence ID" value="NBR_0001093001-mRNA-1"/>
    <property type="gene ID" value="NBR_0001093001"/>
</dbReference>
<feature type="region of interest" description="Disordered" evidence="1">
    <location>
        <begin position="563"/>
        <end position="587"/>
    </location>
</feature>
<dbReference type="GO" id="GO:0003676">
    <property type="term" value="F:nucleic acid binding"/>
    <property type="evidence" value="ECO:0007669"/>
    <property type="project" value="InterPro"/>
</dbReference>
<gene>
    <name evidence="4" type="ORF">NBR_LOCUS10931</name>
</gene>
<dbReference type="PANTHER" id="PTHR47331">
    <property type="entry name" value="PHD-TYPE DOMAIN-CONTAINING PROTEIN"/>
    <property type="match status" value="1"/>
</dbReference>
<reference evidence="4 5" key="2">
    <citation type="submission" date="2018-11" db="EMBL/GenBank/DDBJ databases">
        <authorList>
            <consortium name="Pathogen Informatics"/>
        </authorList>
    </citation>
    <scope>NUCLEOTIDE SEQUENCE [LARGE SCALE GENOMIC DNA]</scope>
</reference>